<dbReference type="SUPFAM" id="SSF55347">
    <property type="entry name" value="Glyceraldehyde-3-phosphate dehydrogenase-like, C-terminal domain"/>
    <property type="match status" value="1"/>
</dbReference>
<dbReference type="PANTHER" id="PTHR43818">
    <property type="entry name" value="BCDNA.GH03377"/>
    <property type="match status" value="1"/>
</dbReference>
<organism evidence="4 5">
    <name type="scientific">Sphingobium boeckii</name>
    <dbReference type="NCBI Taxonomy" id="1082345"/>
    <lineage>
        <taxon>Bacteria</taxon>
        <taxon>Pseudomonadati</taxon>
        <taxon>Pseudomonadota</taxon>
        <taxon>Alphaproteobacteria</taxon>
        <taxon>Sphingomonadales</taxon>
        <taxon>Sphingomonadaceae</taxon>
        <taxon>Sphingobium</taxon>
    </lineage>
</organism>
<dbReference type="InterPro" id="IPR000683">
    <property type="entry name" value="Gfo/Idh/MocA-like_OxRdtase_N"/>
</dbReference>
<dbReference type="InterPro" id="IPR036291">
    <property type="entry name" value="NAD(P)-bd_dom_sf"/>
</dbReference>
<dbReference type="Pfam" id="PF01408">
    <property type="entry name" value="GFO_IDH_MocA"/>
    <property type="match status" value="1"/>
</dbReference>
<evidence type="ECO:0000313" key="5">
    <source>
        <dbReference type="Proteomes" id="UP000549617"/>
    </source>
</evidence>
<gene>
    <name evidence="4" type="ORF">FHS49_002742</name>
</gene>
<comment type="caution">
    <text evidence="4">The sequence shown here is derived from an EMBL/GenBank/DDBJ whole genome shotgun (WGS) entry which is preliminary data.</text>
</comment>
<dbReference type="GO" id="GO:0016491">
    <property type="term" value="F:oxidoreductase activity"/>
    <property type="evidence" value="ECO:0007669"/>
    <property type="project" value="UniProtKB-KW"/>
</dbReference>
<dbReference type="Pfam" id="PF22725">
    <property type="entry name" value="GFO_IDH_MocA_C3"/>
    <property type="match status" value="1"/>
</dbReference>
<dbReference type="Gene3D" id="3.40.50.720">
    <property type="entry name" value="NAD(P)-binding Rossmann-like Domain"/>
    <property type="match status" value="1"/>
</dbReference>
<proteinExistence type="predicted"/>
<dbReference type="InterPro" id="IPR050463">
    <property type="entry name" value="Gfo/Idh/MocA_oxidrdct_glycsds"/>
</dbReference>
<name>A0A7W9EEX3_9SPHN</name>
<evidence type="ECO:0000256" key="1">
    <source>
        <dbReference type="ARBA" id="ARBA00023002"/>
    </source>
</evidence>
<accession>A0A7W9EEX3</accession>
<dbReference type="AlphaFoldDB" id="A0A7W9EEX3"/>
<dbReference type="PANTHER" id="PTHR43818:SF11">
    <property type="entry name" value="BCDNA.GH03377"/>
    <property type="match status" value="1"/>
</dbReference>
<dbReference type="SUPFAM" id="SSF51735">
    <property type="entry name" value="NAD(P)-binding Rossmann-fold domains"/>
    <property type="match status" value="1"/>
</dbReference>
<dbReference type="Proteomes" id="UP000549617">
    <property type="component" value="Unassembled WGS sequence"/>
</dbReference>
<evidence type="ECO:0000313" key="4">
    <source>
        <dbReference type="EMBL" id="MBB5686718.1"/>
    </source>
</evidence>
<sequence length="367" mass="39923">MTLRVGIVSAAWGGFAHLPAWRAIPGVEVTAICTSRQETAEAAQQRLGLPRAFWNAEQMCADPDIDIVDLGTRPSVRLPMILAALAHGKHVYNASPHAPDWAGAKAIDSAWRASGAAGVVDAFSQWIPAHRQMKAMVDEGYLGAPLGGTCHFNISLFNQPIKQFPYNWFAQAGLGVSAVRNNGSHALYMLLHMFGPVAELVADDSQILKQWNFADGDSITPETNDFANVILRFVSGMTMQMQISWSMALHDGWLLDVFGEKGRLIASSPTFPTARDCLLRGGALGGALGPIDIPEAFLKSPDIALDWQSEPQPSFPMALSMQAMVEAIHGRGQASPDFAQALEVERIQEAIRISSLERRWIRIADIV</sequence>
<dbReference type="Gene3D" id="3.30.360.10">
    <property type="entry name" value="Dihydrodipicolinate Reductase, domain 2"/>
    <property type="match status" value="1"/>
</dbReference>
<keyword evidence="1" id="KW-0560">Oxidoreductase</keyword>
<dbReference type="InterPro" id="IPR055170">
    <property type="entry name" value="GFO_IDH_MocA-like_dom"/>
</dbReference>
<dbReference type="RefSeq" id="WP_184019390.1">
    <property type="nucleotide sequence ID" value="NZ_JACIJC010000004.1"/>
</dbReference>
<feature type="domain" description="Gfo/Idh/MocA-like oxidoreductase N-terminal" evidence="2">
    <location>
        <begin position="3"/>
        <end position="115"/>
    </location>
</feature>
<dbReference type="EMBL" id="JACIJC010000004">
    <property type="protein sequence ID" value="MBB5686718.1"/>
    <property type="molecule type" value="Genomic_DNA"/>
</dbReference>
<evidence type="ECO:0000259" key="2">
    <source>
        <dbReference type="Pfam" id="PF01408"/>
    </source>
</evidence>
<dbReference type="GO" id="GO:0000166">
    <property type="term" value="F:nucleotide binding"/>
    <property type="evidence" value="ECO:0007669"/>
    <property type="project" value="InterPro"/>
</dbReference>
<protein>
    <submittedName>
        <fullName evidence="4">Putative dehydrogenase</fullName>
    </submittedName>
</protein>
<keyword evidence="5" id="KW-1185">Reference proteome</keyword>
<evidence type="ECO:0000259" key="3">
    <source>
        <dbReference type="Pfam" id="PF22725"/>
    </source>
</evidence>
<reference evidence="4 5" key="1">
    <citation type="submission" date="2020-08" db="EMBL/GenBank/DDBJ databases">
        <title>Genomic Encyclopedia of Type Strains, Phase IV (KMG-IV): sequencing the most valuable type-strain genomes for metagenomic binning, comparative biology and taxonomic classification.</title>
        <authorList>
            <person name="Goeker M."/>
        </authorList>
    </citation>
    <scope>NUCLEOTIDE SEQUENCE [LARGE SCALE GENOMIC DNA]</scope>
    <source>
        <strain evidence="4 5">DSM 25079</strain>
    </source>
</reference>
<feature type="domain" description="GFO/IDH/MocA-like oxidoreductase" evidence="3">
    <location>
        <begin position="130"/>
        <end position="264"/>
    </location>
</feature>